<sequence>MQGWGEREIPEKTRRLAESTSAVAYVKGPTPCSPGVIKKYFRKLKPDRRTAEDTTRHVRPAWRGGDGRVACSALPRQLSPTQHLVSQCVAGQVATQPAGVNALAPRGSRAHEPAITCGPSVSGHSRRSVTPVPISYPPARRLPRGLLPESAAPCSSVACHLSRSVAPGPLPPHKACLQLPYPNLLYSECVNVTSLDAKFRTRPRPQVRPIVDRHLHTLLLTSHRSFQVHAVNNSCPHISIDASLGEIAVHYPCVATLGNAAVARLCHMRSEDAMTLQLPILDLRENVPCLQIPGRESNKEPLTQTPTIFLFGLTESVSSYDWIPSWLHLISAILQAGRTTGLLPLHSRADYSLQLAIASFYKRLPDVPSDQNKIEISSCRENIAGFAMSTPISRYATLGSIPEFLRMGDVTCVADGPGTYSSSNFLLGQHVALALGQRWKTNETNITVNKELQYKYDSGLQEGSRNYNGGRYSPSRGSDLYVLHGFYDDGSILAPPHCCRLFKLARLREQVIEPRARATLFCMRCRHHSAHAHHAANEVLKQPARLTVSLSRAVSFDRGRRRASIPPKHALGRAHVCVNCAVLPGVEPYMYAAHALSRSPARDVTADSSRPQWNHVRSRTRSLYVDDASEIHAGPAQHGAVMRDILQGKADLVRKQETEHVLFSGDFCMKRFGTIPTCENPGVTRLGIELRSPWWQASRLTAQPPLPRECEADLPWHSRLVRHRSGVREALGSNPGQGMDPPQAELNFLLHAATRNEVTRLLQARYWLSVCTACRMCTSPMTRSEPLQQFIDTIANPTSSLHLNPSRHRRSPLHVYQLQSSCPFFSTNRQGMRRPLAPFIRPAVAFIEHRFAHHGNANSWLTHICPGQTPGHNFMSSTDLTRHSPRTLQAPSGEISYNFVGGSGSAAPILADQQARPADVRRGDRQTHLCRSEDRQGMLRPLAPFIRPAVTFIEHRFAHHGNANSWLTHICPGQTPDYNSLSSTDLTRHSSRTLEVPSGNSPNNIKIDTNYNKSQTQDQLVTTSLKLLQLDNKLTVTIWSSHPYSICILLSWGSSHAHDSHVVKAKTKNEGLFTNMTIIMCDGSAEEVDNAVAIGTKVDCTVGNAVVINEEPDSTSADPMTNTVNDPGEDHKDSDRLTGAIYEEEACDTARETEDMAQEDEGVDQDIDGMFHKGDSTNGKTGVEVDGTAPTSYDGSAVGPSHIVSTL</sequence>
<dbReference type="Proteomes" id="UP001159363">
    <property type="component" value="Chromosome 2"/>
</dbReference>
<keyword evidence="3" id="KW-1185">Reference proteome</keyword>
<evidence type="ECO:0000313" key="3">
    <source>
        <dbReference type="Proteomes" id="UP001159363"/>
    </source>
</evidence>
<feature type="compositionally biased region" description="Polar residues" evidence="1">
    <location>
        <begin position="1114"/>
        <end position="1125"/>
    </location>
</feature>
<accession>A0ABQ9I8K4</accession>
<organism evidence="2 3">
    <name type="scientific">Dryococelus australis</name>
    <dbReference type="NCBI Taxonomy" id="614101"/>
    <lineage>
        <taxon>Eukaryota</taxon>
        <taxon>Metazoa</taxon>
        <taxon>Ecdysozoa</taxon>
        <taxon>Arthropoda</taxon>
        <taxon>Hexapoda</taxon>
        <taxon>Insecta</taxon>
        <taxon>Pterygota</taxon>
        <taxon>Neoptera</taxon>
        <taxon>Polyneoptera</taxon>
        <taxon>Phasmatodea</taxon>
        <taxon>Verophasmatodea</taxon>
        <taxon>Anareolatae</taxon>
        <taxon>Phasmatidae</taxon>
        <taxon>Eurycanthinae</taxon>
        <taxon>Dryococelus</taxon>
    </lineage>
</organism>
<evidence type="ECO:0000313" key="2">
    <source>
        <dbReference type="EMBL" id="KAJ8893007.1"/>
    </source>
</evidence>
<dbReference type="EMBL" id="JARBHB010000002">
    <property type="protein sequence ID" value="KAJ8893007.1"/>
    <property type="molecule type" value="Genomic_DNA"/>
</dbReference>
<proteinExistence type="predicted"/>
<evidence type="ECO:0000256" key="1">
    <source>
        <dbReference type="SAM" id="MobiDB-lite"/>
    </source>
</evidence>
<gene>
    <name evidence="2" type="ORF">PR048_005588</name>
</gene>
<comment type="caution">
    <text evidence="2">The sequence shown here is derived from an EMBL/GenBank/DDBJ whole genome shotgun (WGS) entry which is preliminary data.</text>
</comment>
<feature type="region of interest" description="Disordered" evidence="1">
    <location>
        <begin position="104"/>
        <end position="135"/>
    </location>
</feature>
<reference evidence="2 3" key="1">
    <citation type="submission" date="2023-02" db="EMBL/GenBank/DDBJ databases">
        <title>LHISI_Scaffold_Assembly.</title>
        <authorList>
            <person name="Stuart O.P."/>
            <person name="Cleave R."/>
            <person name="Magrath M.J.L."/>
            <person name="Mikheyev A.S."/>
        </authorList>
    </citation>
    <scope>NUCLEOTIDE SEQUENCE [LARGE SCALE GENOMIC DNA]</scope>
    <source>
        <strain evidence="2">Daus_M_001</strain>
        <tissue evidence="2">Leg muscle</tissue>
    </source>
</reference>
<feature type="region of interest" description="Disordered" evidence="1">
    <location>
        <begin position="1173"/>
        <end position="1207"/>
    </location>
</feature>
<feature type="region of interest" description="Disordered" evidence="1">
    <location>
        <begin position="1111"/>
        <end position="1137"/>
    </location>
</feature>
<protein>
    <submittedName>
        <fullName evidence="2">Uncharacterized protein</fullName>
    </submittedName>
</protein>
<name>A0ABQ9I8K4_9NEOP</name>